<evidence type="ECO:0000313" key="2">
    <source>
        <dbReference type="EMBL" id="KAK9939936.1"/>
    </source>
</evidence>
<proteinExistence type="predicted"/>
<name>A0AAW1XU33_RUBAR</name>
<dbReference type="AlphaFoldDB" id="A0AAW1XU33"/>
<protein>
    <submittedName>
        <fullName evidence="2">Uncharacterized protein</fullName>
    </submittedName>
</protein>
<comment type="caution">
    <text evidence="2">The sequence shown here is derived from an EMBL/GenBank/DDBJ whole genome shotgun (WGS) entry which is preliminary data.</text>
</comment>
<sequence>MITGRTELATVEENREDSNGLGHMRIGHDVEQLGRGGGEHGLGCCARQEMMSGLRTRQCLWLWWIENGSPAERNGEAEVRVHGVEQLGREVSGSFDRARWRGLFLMEEYTSSGLEARRCWCAQCDR</sequence>
<evidence type="ECO:0000313" key="3">
    <source>
        <dbReference type="Proteomes" id="UP001457282"/>
    </source>
</evidence>
<gene>
    <name evidence="2" type="ORF">M0R45_016616</name>
</gene>
<accession>A0AAW1XU33</accession>
<feature type="region of interest" description="Disordered" evidence="1">
    <location>
        <begin position="1"/>
        <end position="23"/>
    </location>
</feature>
<dbReference type="EMBL" id="JBEDUW010000003">
    <property type="protein sequence ID" value="KAK9939936.1"/>
    <property type="molecule type" value="Genomic_DNA"/>
</dbReference>
<evidence type="ECO:0000256" key="1">
    <source>
        <dbReference type="SAM" id="MobiDB-lite"/>
    </source>
</evidence>
<organism evidence="2 3">
    <name type="scientific">Rubus argutus</name>
    <name type="common">Southern blackberry</name>
    <dbReference type="NCBI Taxonomy" id="59490"/>
    <lineage>
        <taxon>Eukaryota</taxon>
        <taxon>Viridiplantae</taxon>
        <taxon>Streptophyta</taxon>
        <taxon>Embryophyta</taxon>
        <taxon>Tracheophyta</taxon>
        <taxon>Spermatophyta</taxon>
        <taxon>Magnoliopsida</taxon>
        <taxon>eudicotyledons</taxon>
        <taxon>Gunneridae</taxon>
        <taxon>Pentapetalae</taxon>
        <taxon>rosids</taxon>
        <taxon>fabids</taxon>
        <taxon>Rosales</taxon>
        <taxon>Rosaceae</taxon>
        <taxon>Rosoideae</taxon>
        <taxon>Rosoideae incertae sedis</taxon>
        <taxon>Rubus</taxon>
    </lineage>
</organism>
<keyword evidence="3" id="KW-1185">Reference proteome</keyword>
<dbReference type="Proteomes" id="UP001457282">
    <property type="component" value="Unassembled WGS sequence"/>
</dbReference>
<reference evidence="2 3" key="1">
    <citation type="journal article" date="2023" name="G3 (Bethesda)">
        <title>A chromosome-length genome assembly and annotation of blackberry (Rubus argutus, cv. 'Hillquist').</title>
        <authorList>
            <person name="Bruna T."/>
            <person name="Aryal R."/>
            <person name="Dudchenko O."/>
            <person name="Sargent D.J."/>
            <person name="Mead D."/>
            <person name="Buti M."/>
            <person name="Cavallini A."/>
            <person name="Hytonen T."/>
            <person name="Andres J."/>
            <person name="Pham M."/>
            <person name="Weisz D."/>
            <person name="Mascagni F."/>
            <person name="Usai G."/>
            <person name="Natali L."/>
            <person name="Bassil N."/>
            <person name="Fernandez G.E."/>
            <person name="Lomsadze A."/>
            <person name="Armour M."/>
            <person name="Olukolu B."/>
            <person name="Poorten T."/>
            <person name="Britton C."/>
            <person name="Davik J."/>
            <person name="Ashrafi H."/>
            <person name="Aiden E.L."/>
            <person name="Borodovsky M."/>
            <person name="Worthington M."/>
        </authorList>
    </citation>
    <scope>NUCLEOTIDE SEQUENCE [LARGE SCALE GENOMIC DNA]</scope>
    <source>
        <strain evidence="2">PI 553951</strain>
    </source>
</reference>